<dbReference type="RefSeq" id="WP_382187036.1">
    <property type="nucleotide sequence ID" value="NZ_JBHSZI010000001.1"/>
</dbReference>
<dbReference type="EMBL" id="JBHSZI010000001">
    <property type="protein sequence ID" value="MFC7058388.1"/>
    <property type="molecule type" value="Genomic_DNA"/>
</dbReference>
<protein>
    <recommendedName>
        <fullName evidence="3">DUF5666 domain-containing protein</fullName>
    </recommendedName>
</protein>
<evidence type="ECO:0000313" key="2">
    <source>
        <dbReference type="Proteomes" id="UP001596445"/>
    </source>
</evidence>
<evidence type="ECO:0000313" key="1">
    <source>
        <dbReference type="EMBL" id="MFC7058388.1"/>
    </source>
</evidence>
<gene>
    <name evidence="1" type="ORF">ACFQQG_09635</name>
</gene>
<dbReference type="Proteomes" id="UP001596445">
    <property type="component" value="Unassembled WGS sequence"/>
</dbReference>
<name>A0ABD5W565_9EURY</name>
<dbReference type="AlphaFoldDB" id="A0ABD5W565"/>
<accession>A0ABD5W565</accession>
<evidence type="ECO:0008006" key="3">
    <source>
        <dbReference type="Google" id="ProtNLM"/>
    </source>
</evidence>
<sequence>MSRSTSVTSPISLLKRLVRVMRGSLGTSHSVTITDVYRFNNADNDTSVLARAEVNGTEIEPEEPDEDPVFEFQGNPLRAGQTFTMVTSEYEVDASVTRVETEGETLPVSDSELILETSLPTATASEIEIGDQFTASGDVLAEVTGFEIFAAGGDSGQQYTLIGLTTKTIERGETQYLGETRIAIGQSLTFSGDRYSLSGEIINRETSEIRTQNSEFVVEATLQSATANEIEAGNNFTAGGETFGEVTSIELFPGTEESDQRYALVGITARTVERDGQQFIGNTRIAVNRSLNFDGNGYSFGGKIIQRGTANLTTEARPLVVQTEVPATVANDIAAGDQFSINDRPIVTVGSVTVYPTANPDVRRVVLGVSAKTRMESGALLFGDRQLRIGSQLPIQTDNYDIQGEIIRRGSLNEPGNPATQTVTVQLKNIPPERAESLTAGMTEESRDRTTAAVQNVSSQPAEIILESESGEIFLREHPGTRMSS</sequence>
<proteinExistence type="predicted"/>
<reference evidence="1 2" key="1">
    <citation type="journal article" date="2019" name="Int. J. Syst. Evol. Microbiol.">
        <title>The Global Catalogue of Microorganisms (GCM) 10K type strain sequencing project: providing services to taxonomists for standard genome sequencing and annotation.</title>
        <authorList>
            <consortium name="The Broad Institute Genomics Platform"/>
            <consortium name="The Broad Institute Genome Sequencing Center for Infectious Disease"/>
            <person name="Wu L."/>
            <person name="Ma J."/>
        </authorList>
    </citation>
    <scope>NUCLEOTIDE SEQUENCE [LARGE SCALE GENOMIC DNA]</scope>
    <source>
        <strain evidence="1 2">JCM 30072</strain>
    </source>
</reference>
<keyword evidence="2" id="KW-1185">Reference proteome</keyword>
<comment type="caution">
    <text evidence="1">The sequence shown here is derived from an EMBL/GenBank/DDBJ whole genome shotgun (WGS) entry which is preliminary data.</text>
</comment>
<organism evidence="1 2">
    <name type="scientific">Halovenus salina</name>
    <dbReference type="NCBI Taxonomy" id="1510225"/>
    <lineage>
        <taxon>Archaea</taxon>
        <taxon>Methanobacteriati</taxon>
        <taxon>Methanobacteriota</taxon>
        <taxon>Stenosarchaea group</taxon>
        <taxon>Halobacteria</taxon>
        <taxon>Halobacteriales</taxon>
        <taxon>Haloarculaceae</taxon>
        <taxon>Halovenus</taxon>
    </lineage>
</organism>